<feature type="transmembrane region" description="Helical" evidence="6">
    <location>
        <begin position="419"/>
        <end position="440"/>
    </location>
</feature>
<feature type="compositionally biased region" description="Basic residues" evidence="5">
    <location>
        <begin position="254"/>
        <end position="265"/>
    </location>
</feature>
<feature type="transmembrane region" description="Helical" evidence="6">
    <location>
        <begin position="479"/>
        <end position="499"/>
    </location>
</feature>
<dbReference type="Pfam" id="PF02535">
    <property type="entry name" value="Zip"/>
    <property type="match status" value="1"/>
</dbReference>
<proteinExistence type="predicted"/>
<comment type="subcellular location">
    <subcellularLocation>
        <location evidence="1">Membrane</location>
        <topology evidence="1">Multi-pass membrane protein</topology>
    </subcellularLocation>
</comment>
<evidence type="ECO:0008006" key="10">
    <source>
        <dbReference type="Google" id="ProtNLM"/>
    </source>
</evidence>
<feature type="compositionally biased region" description="Basic and acidic residues" evidence="5">
    <location>
        <begin position="266"/>
        <end position="289"/>
    </location>
</feature>
<feature type="region of interest" description="Disordered" evidence="5">
    <location>
        <begin position="105"/>
        <end position="125"/>
    </location>
</feature>
<organism evidence="8 9">
    <name type="scientific">Paspalum notatum var. saurae</name>
    <dbReference type="NCBI Taxonomy" id="547442"/>
    <lineage>
        <taxon>Eukaryota</taxon>
        <taxon>Viridiplantae</taxon>
        <taxon>Streptophyta</taxon>
        <taxon>Embryophyta</taxon>
        <taxon>Tracheophyta</taxon>
        <taxon>Spermatophyta</taxon>
        <taxon>Magnoliopsida</taxon>
        <taxon>Liliopsida</taxon>
        <taxon>Poales</taxon>
        <taxon>Poaceae</taxon>
        <taxon>PACMAD clade</taxon>
        <taxon>Panicoideae</taxon>
        <taxon>Andropogonodae</taxon>
        <taxon>Paspaleae</taxon>
        <taxon>Paspalinae</taxon>
        <taxon>Paspalum</taxon>
    </lineage>
</organism>
<evidence type="ECO:0000313" key="9">
    <source>
        <dbReference type="Proteomes" id="UP001341281"/>
    </source>
</evidence>
<feature type="transmembrane region" description="Helical" evidence="6">
    <location>
        <begin position="446"/>
        <end position="467"/>
    </location>
</feature>
<dbReference type="EMBL" id="CP144753">
    <property type="protein sequence ID" value="WVZ92558.1"/>
    <property type="molecule type" value="Genomic_DNA"/>
</dbReference>
<feature type="transmembrane region" description="Helical" evidence="6">
    <location>
        <begin position="130"/>
        <end position="157"/>
    </location>
</feature>
<dbReference type="AlphaFoldDB" id="A0AAQ3UJM5"/>
<evidence type="ECO:0000256" key="4">
    <source>
        <dbReference type="ARBA" id="ARBA00023136"/>
    </source>
</evidence>
<dbReference type="GO" id="GO:0006882">
    <property type="term" value="P:intracellular zinc ion homeostasis"/>
    <property type="evidence" value="ECO:0007669"/>
    <property type="project" value="TreeGrafter"/>
</dbReference>
<feature type="compositionally biased region" description="Basic residues" evidence="5">
    <location>
        <begin position="110"/>
        <end position="119"/>
    </location>
</feature>
<feature type="region of interest" description="Disordered" evidence="5">
    <location>
        <begin position="25"/>
        <end position="82"/>
    </location>
</feature>
<dbReference type="PANTHER" id="PTHR16950:SF16">
    <property type="entry name" value="ZINC TRANSPORTER ZIP13"/>
    <property type="match status" value="1"/>
</dbReference>
<evidence type="ECO:0000256" key="1">
    <source>
        <dbReference type="ARBA" id="ARBA00004141"/>
    </source>
</evidence>
<evidence type="ECO:0000313" key="8">
    <source>
        <dbReference type="EMBL" id="WVZ92558.1"/>
    </source>
</evidence>
<feature type="compositionally biased region" description="Basic and acidic residues" evidence="5">
    <location>
        <begin position="299"/>
        <end position="310"/>
    </location>
</feature>
<evidence type="ECO:0000256" key="6">
    <source>
        <dbReference type="SAM" id="Phobius"/>
    </source>
</evidence>
<keyword evidence="3 6" id="KW-1133">Transmembrane helix</keyword>
<feature type="region of interest" description="Disordered" evidence="5">
    <location>
        <begin position="249"/>
        <end position="344"/>
    </location>
</feature>
<accession>A0AAQ3UJM5</accession>
<keyword evidence="7" id="KW-0732">Signal</keyword>
<keyword evidence="4 6" id="KW-0472">Membrane</keyword>
<dbReference type="InterPro" id="IPR003689">
    <property type="entry name" value="ZIP"/>
</dbReference>
<feature type="chain" id="PRO_5042831706" description="IAA-alanine resistance protein 1" evidence="7">
    <location>
        <begin position="22"/>
        <end position="500"/>
    </location>
</feature>
<dbReference type="GO" id="GO:0005385">
    <property type="term" value="F:zinc ion transmembrane transporter activity"/>
    <property type="evidence" value="ECO:0007669"/>
    <property type="project" value="TreeGrafter"/>
</dbReference>
<sequence>MRRRSLAAALLLLAAAAAAVAAPAAGHSDSSSSCPFHDGHGHGHGEPHEHHHGEPHEHHHGHSCGGDHEHHHHHGHGHGHDEIRRLLPEEMAEEADLELESFGYDEHDHGHHHHHHHHGHGDTETSPMGVWLRAMGCSLLVSMASLVCLVLLPVIFFQGKPSKAMVDSLAVFGAGAMLGDSFLHQLPHAFGGGGHSHSHGHEGHDHAHEHAHAHSLEDLSVGLSILFGIVLFFIVEKIVRYVEDNSQNGAHSMGHGHHHHHHKRHDSSDKAKLNHQSDADGEDSHRTEEEPLVDGVTGKIRDGSNHESKATIRKRSSSDSSKATDGEPTSSESDPTPDKKISNEASSLSNSNLVFGYLNLFSDGVHNFTDGMALGSAFLLHGSVGGWSRTLFLLAHELPQEVGDFGILVRSGFTVSKALFFNFLSALVALAGTALALSLGKDPGHSSLIEGFTAGGFIYIAVAGVLPQMNDQKTTVKSSIVQLISLAMGMLVALGISLVE</sequence>
<feature type="transmembrane region" description="Helical" evidence="6">
    <location>
        <begin position="219"/>
        <end position="239"/>
    </location>
</feature>
<evidence type="ECO:0000256" key="5">
    <source>
        <dbReference type="SAM" id="MobiDB-lite"/>
    </source>
</evidence>
<feature type="transmembrane region" description="Helical" evidence="6">
    <location>
        <begin position="164"/>
        <end position="183"/>
    </location>
</feature>
<evidence type="ECO:0000256" key="3">
    <source>
        <dbReference type="ARBA" id="ARBA00022989"/>
    </source>
</evidence>
<reference evidence="8 9" key="1">
    <citation type="submission" date="2024-02" db="EMBL/GenBank/DDBJ databases">
        <title>High-quality chromosome-scale genome assembly of Pensacola bahiagrass (Paspalum notatum Flugge var. saurae).</title>
        <authorList>
            <person name="Vega J.M."/>
            <person name="Podio M."/>
            <person name="Orjuela J."/>
            <person name="Siena L.A."/>
            <person name="Pessino S.C."/>
            <person name="Combes M.C."/>
            <person name="Mariac C."/>
            <person name="Albertini E."/>
            <person name="Pupilli F."/>
            <person name="Ortiz J.P.A."/>
            <person name="Leblanc O."/>
        </authorList>
    </citation>
    <scope>NUCLEOTIDE SEQUENCE [LARGE SCALE GENOMIC DNA]</scope>
    <source>
        <strain evidence="8">R1</strain>
        <tissue evidence="8">Leaf</tissue>
    </source>
</reference>
<keyword evidence="2 6" id="KW-0812">Transmembrane</keyword>
<dbReference type="Proteomes" id="UP001341281">
    <property type="component" value="Chromosome 09"/>
</dbReference>
<evidence type="ECO:0000256" key="7">
    <source>
        <dbReference type="SAM" id="SignalP"/>
    </source>
</evidence>
<dbReference type="GO" id="GO:0016020">
    <property type="term" value="C:membrane"/>
    <property type="evidence" value="ECO:0007669"/>
    <property type="project" value="UniProtKB-SubCell"/>
</dbReference>
<name>A0AAQ3UJM5_PASNO</name>
<feature type="region of interest" description="Disordered" evidence="5">
    <location>
        <begin position="189"/>
        <end position="211"/>
    </location>
</feature>
<feature type="compositionally biased region" description="Basic and acidic residues" evidence="5">
    <location>
        <begin position="199"/>
        <end position="211"/>
    </location>
</feature>
<feature type="signal peptide" evidence="7">
    <location>
        <begin position="1"/>
        <end position="21"/>
    </location>
</feature>
<keyword evidence="9" id="KW-1185">Reference proteome</keyword>
<feature type="compositionally biased region" description="Basic and acidic residues" evidence="5">
    <location>
        <begin position="37"/>
        <end position="57"/>
    </location>
</feature>
<protein>
    <recommendedName>
        <fullName evidence="10">IAA-alanine resistance protein 1</fullName>
    </recommendedName>
</protein>
<evidence type="ECO:0000256" key="2">
    <source>
        <dbReference type="ARBA" id="ARBA00022692"/>
    </source>
</evidence>
<gene>
    <name evidence="8" type="ORF">U9M48_038609</name>
</gene>
<dbReference type="PANTHER" id="PTHR16950">
    <property type="entry name" value="ZINC TRANSPORTER SLC39A7 HISTIDINE-RICH MEMBRANE PROTEIN KE4"/>
    <property type="match status" value="1"/>
</dbReference>
<feature type="compositionally biased region" description="Polar residues" evidence="5">
    <location>
        <begin position="318"/>
        <end position="334"/>
    </location>
</feature>